<evidence type="ECO:0000313" key="2">
    <source>
        <dbReference type="EMBL" id="MFD2172524.1"/>
    </source>
</evidence>
<feature type="chain" id="PRO_5047030598" evidence="1">
    <location>
        <begin position="28"/>
        <end position="229"/>
    </location>
</feature>
<dbReference type="RefSeq" id="WP_377385456.1">
    <property type="nucleotide sequence ID" value="NZ_JBHUIX010000001.1"/>
</dbReference>
<reference evidence="3" key="1">
    <citation type="journal article" date="2019" name="Int. J. Syst. Evol. Microbiol.">
        <title>The Global Catalogue of Microorganisms (GCM) 10K type strain sequencing project: providing services to taxonomists for standard genome sequencing and annotation.</title>
        <authorList>
            <consortium name="The Broad Institute Genomics Platform"/>
            <consortium name="The Broad Institute Genome Sequencing Center for Infectious Disease"/>
            <person name="Wu L."/>
            <person name="Ma J."/>
        </authorList>
    </citation>
    <scope>NUCLEOTIDE SEQUENCE [LARGE SCALE GENOMIC DNA]</scope>
    <source>
        <strain evidence="3">CCUG 55131</strain>
    </source>
</reference>
<protein>
    <submittedName>
        <fullName evidence="2">Oxidoreductase</fullName>
    </submittedName>
</protein>
<dbReference type="Proteomes" id="UP001597413">
    <property type="component" value="Unassembled WGS sequence"/>
</dbReference>
<dbReference type="EMBL" id="JBHUIX010000001">
    <property type="protein sequence ID" value="MFD2172524.1"/>
    <property type="molecule type" value="Genomic_DNA"/>
</dbReference>
<dbReference type="Gene3D" id="3.90.420.10">
    <property type="entry name" value="Oxidoreductase, molybdopterin-binding domain"/>
    <property type="match status" value="1"/>
</dbReference>
<dbReference type="SUPFAM" id="SSF56524">
    <property type="entry name" value="Oxidoreductase molybdopterin-binding domain"/>
    <property type="match status" value="1"/>
</dbReference>
<keyword evidence="1" id="KW-0732">Signal</keyword>
<evidence type="ECO:0000256" key="1">
    <source>
        <dbReference type="SAM" id="SignalP"/>
    </source>
</evidence>
<dbReference type="InterPro" id="IPR036374">
    <property type="entry name" value="OxRdtase_Mopterin-bd_sf"/>
</dbReference>
<accession>A0ABW5A404</accession>
<name>A0ABW5A404_9RHOB</name>
<proteinExistence type="predicted"/>
<feature type="signal peptide" evidence="1">
    <location>
        <begin position="1"/>
        <end position="27"/>
    </location>
</feature>
<gene>
    <name evidence="2" type="ORF">ACFSM0_00315</name>
</gene>
<evidence type="ECO:0000313" key="3">
    <source>
        <dbReference type="Proteomes" id="UP001597413"/>
    </source>
</evidence>
<sequence>MQQVRLAALTAPALSALALAAAAFALAATLVSADAPARVAPALGAPLAATPLAATHREPPAPDRMPPLAAPEGKIVLTVTGALGTSNAPAEPPPADILPGESRAGSRVARFDDAMLAALPREDFRTTTIWTSGAVHFSGVPLRALLDRLGVQGGRLRVIALNDYAVEIPVADIETRAPLLADRRDGQPMTIRDKGPLWIIYPYDADPAYRNEVIYARSVWQVDRIEVLP</sequence>
<keyword evidence="3" id="KW-1185">Reference proteome</keyword>
<comment type="caution">
    <text evidence="2">The sequence shown here is derived from an EMBL/GenBank/DDBJ whole genome shotgun (WGS) entry which is preliminary data.</text>
</comment>
<organism evidence="2 3">
    <name type="scientific">Rhodobacter lacus</name>
    <dbReference type="NCBI Taxonomy" id="1641972"/>
    <lineage>
        <taxon>Bacteria</taxon>
        <taxon>Pseudomonadati</taxon>
        <taxon>Pseudomonadota</taxon>
        <taxon>Alphaproteobacteria</taxon>
        <taxon>Rhodobacterales</taxon>
        <taxon>Rhodobacter group</taxon>
        <taxon>Rhodobacter</taxon>
    </lineage>
</organism>